<protein>
    <submittedName>
        <fullName evidence="1">Uncharacterized protein</fullName>
    </submittedName>
</protein>
<dbReference type="RefSeq" id="WP_089376624.1">
    <property type="nucleotide sequence ID" value="NZ_FZNX01000001.1"/>
</dbReference>
<sequence length="159" mass="18049">MKKLFTLFIAFTLFSCNDGDFDIPAFEFTDTINSCGEYLLYKTNSENTEAIMLSLTNTQLGETAGEKTHSISTSLKVTYRIFDEKIGTDYFCQEIPPATPIVLKELDAVEGDIIITTIEIKKDGVVTGYKYEISISNLLFLDNDERIYFETFYFGAYPN</sequence>
<dbReference type="AlphaFoldDB" id="A0A238VBW7"/>
<accession>A0A238VBW7</accession>
<evidence type="ECO:0000313" key="1">
    <source>
        <dbReference type="EMBL" id="SNR31885.1"/>
    </source>
</evidence>
<dbReference type="Proteomes" id="UP000198412">
    <property type="component" value="Unassembled WGS sequence"/>
</dbReference>
<dbReference type="PROSITE" id="PS51257">
    <property type="entry name" value="PROKAR_LIPOPROTEIN"/>
    <property type="match status" value="1"/>
</dbReference>
<organism evidence="1 2">
    <name type="scientific">Lutibacter flavus</name>
    <dbReference type="NCBI Taxonomy" id="691689"/>
    <lineage>
        <taxon>Bacteria</taxon>
        <taxon>Pseudomonadati</taxon>
        <taxon>Bacteroidota</taxon>
        <taxon>Flavobacteriia</taxon>
        <taxon>Flavobacteriales</taxon>
        <taxon>Flavobacteriaceae</taxon>
        <taxon>Lutibacter</taxon>
    </lineage>
</organism>
<reference evidence="2" key="1">
    <citation type="submission" date="2017-06" db="EMBL/GenBank/DDBJ databases">
        <authorList>
            <person name="Varghese N."/>
            <person name="Submissions S."/>
        </authorList>
    </citation>
    <scope>NUCLEOTIDE SEQUENCE [LARGE SCALE GENOMIC DNA]</scope>
    <source>
        <strain evidence="2">DSM 27993</strain>
    </source>
</reference>
<name>A0A238VBW7_9FLAO</name>
<dbReference type="EMBL" id="FZNX01000001">
    <property type="protein sequence ID" value="SNR31885.1"/>
    <property type="molecule type" value="Genomic_DNA"/>
</dbReference>
<proteinExistence type="predicted"/>
<evidence type="ECO:0000313" key="2">
    <source>
        <dbReference type="Proteomes" id="UP000198412"/>
    </source>
</evidence>
<gene>
    <name evidence="1" type="ORF">SAMN04488111_0256</name>
</gene>
<dbReference type="OrthoDB" id="1417969at2"/>
<keyword evidence="2" id="KW-1185">Reference proteome</keyword>